<dbReference type="InterPro" id="IPR000740">
    <property type="entry name" value="GrpE"/>
</dbReference>
<evidence type="ECO:0000256" key="12">
    <source>
        <dbReference type="RuleBase" id="RU004478"/>
    </source>
</evidence>
<dbReference type="EMBL" id="JACHIA010000004">
    <property type="protein sequence ID" value="MBB6070202.1"/>
    <property type="molecule type" value="Genomic_DNA"/>
</dbReference>
<dbReference type="GO" id="GO:0005737">
    <property type="term" value="C:cytoplasm"/>
    <property type="evidence" value="ECO:0007669"/>
    <property type="project" value="UniProtKB-SubCell"/>
</dbReference>
<name>A0A841GRG7_9BACT</name>
<comment type="caution">
    <text evidence="14">The sequence shown here is derived from an EMBL/GenBank/DDBJ whole genome shotgun (WGS) entry which is preliminary data.</text>
</comment>
<dbReference type="GO" id="GO:0006457">
    <property type="term" value="P:protein folding"/>
    <property type="evidence" value="ECO:0007669"/>
    <property type="project" value="InterPro"/>
</dbReference>
<evidence type="ECO:0000313" key="15">
    <source>
        <dbReference type="Proteomes" id="UP000582837"/>
    </source>
</evidence>
<keyword evidence="4 10" id="KW-0963">Cytoplasm</keyword>
<evidence type="ECO:0000256" key="9">
    <source>
        <dbReference type="ARBA" id="ARBA00076414"/>
    </source>
</evidence>
<evidence type="ECO:0000256" key="1">
    <source>
        <dbReference type="ARBA" id="ARBA00004496"/>
    </source>
</evidence>
<comment type="function">
    <text evidence="7 10 11">Participates actively in the response to hyperosmotic and heat shock by preventing the aggregation of stress-denatured proteins, in association with DnaK and GrpE. It is the nucleotide exchange factor for DnaK and may function as a thermosensor. Unfolded proteins bind initially to DnaJ; upon interaction with the DnaJ-bound protein, DnaK hydrolyzes its bound ATP, resulting in the formation of a stable complex. GrpE releases ADP from DnaK; ATP binding to DnaK triggers the release of the substrate protein, thus completing the reaction cycle. Several rounds of ATP-dependent interactions between DnaJ, DnaK and GrpE are required for fully efficient folding.</text>
</comment>
<dbReference type="SUPFAM" id="SSF58014">
    <property type="entry name" value="Coiled-coil domain of nucleotide exchange factor GrpE"/>
    <property type="match status" value="1"/>
</dbReference>
<dbReference type="Proteomes" id="UP000582837">
    <property type="component" value="Unassembled WGS sequence"/>
</dbReference>
<sequence length="186" mass="20275">MSDQDRPAASAADGQDTSADTEAPRTADTGDGIASAPPAQGDELSTMRDRHLRLAAEFDNYRKRVEREKSDNMVRAQAQILERLLEPLDDLARIADFDPATTAAGALHEGAEMVEKKFLRVMEAAGLEMVEAEGKPFDPTIHEALTTVPADTAEEDGTVAQVYQKGYRFKGVLLRPARVVVKKHQG</sequence>
<evidence type="ECO:0000256" key="6">
    <source>
        <dbReference type="ARBA" id="ARBA00023186"/>
    </source>
</evidence>
<dbReference type="GO" id="GO:0042803">
    <property type="term" value="F:protein homodimerization activity"/>
    <property type="evidence" value="ECO:0007669"/>
    <property type="project" value="InterPro"/>
</dbReference>
<keyword evidence="5 10" id="KW-0346">Stress response</keyword>
<evidence type="ECO:0000256" key="3">
    <source>
        <dbReference type="ARBA" id="ARBA00011738"/>
    </source>
</evidence>
<dbReference type="AlphaFoldDB" id="A0A841GRG7"/>
<dbReference type="FunFam" id="2.30.22.10:FF:000001">
    <property type="entry name" value="Protein GrpE"/>
    <property type="match status" value="1"/>
</dbReference>
<keyword evidence="6 10" id="KW-0143">Chaperone</keyword>
<dbReference type="GO" id="GO:0051082">
    <property type="term" value="F:unfolded protein binding"/>
    <property type="evidence" value="ECO:0007669"/>
    <property type="project" value="TreeGrafter"/>
</dbReference>
<dbReference type="CDD" id="cd00446">
    <property type="entry name" value="GrpE"/>
    <property type="match status" value="1"/>
</dbReference>
<keyword evidence="15" id="KW-1185">Reference proteome</keyword>
<proteinExistence type="inferred from homology"/>
<evidence type="ECO:0000256" key="5">
    <source>
        <dbReference type="ARBA" id="ARBA00023016"/>
    </source>
</evidence>
<dbReference type="HAMAP" id="MF_01151">
    <property type="entry name" value="GrpE"/>
    <property type="match status" value="1"/>
</dbReference>
<dbReference type="GO" id="GO:0000774">
    <property type="term" value="F:adenyl-nucleotide exchange factor activity"/>
    <property type="evidence" value="ECO:0007669"/>
    <property type="project" value="InterPro"/>
</dbReference>
<evidence type="ECO:0000313" key="14">
    <source>
        <dbReference type="EMBL" id="MBB6070202.1"/>
    </source>
</evidence>
<comment type="subcellular location">
    <subcellularLocation>
        <location evidence="1 10">Cytoplasm</location>
    </subcellularLocation>
</comment>
<dbReference type="Gene3D" id="2.30.22.10">
    <property type="entry name" value="Head domain of nucleotide exchange factor GrpE"/>
    <property type="match status" value="1"/>
</dbReference>
<comment type="subunit">
    <text evidence="3 10">Homodimer.</text>
</comment>
<dbReference type="GO" id="GO:0051087">
    <property type="term" value="F:protein-folding chaperone binding"/>
    <property type="evidence" value="ECO:0007669"/>
    <property type="project" value="InterPro"/>
</dbReference>
<evidence type="ECO:0000256" key="8">
    <source>
        <dbReference type="ARBA" id="ARBA00072274"/>
    </source>
</evidence>
<dbReference type="SUPFAM" id="SSF51064">
    <property type="entry name" value="Head domain of nucleotide exchange factor GrpE"/>
    <property type="match status" value="1"/>
</dbReference>
<organism evidence="14 15">
    <name type="scientific">Longimicrobium terrae</name>
    <dbReference type="NCBI Taxonomy" id="1639882"/>
    <lineage>
        <taxon>Bacteria</taxon>
        <taxon>Pseudomonadati</taxon>
        <taxon>Gemmatimonadota</taxon>
        <taxon>Longimicrobiia</taxon>
        <taxon>Longimicrobiales</taxon>
        <taxon>Longimicrobiaceae</taxon>
        <taxon>Longimicrobium</taxon>
    </lineage>
</organism>
<evidence type="ECO:0000256" key="7">
    <source>
        <dbReference type="ARBA" id="ARBA00053401"/>
    </source>
</evidence>
<feature type="region of interest" description="Disordered" evidence="13">
    <location>
        <begin position="1"/>
        <end position="48"/>
    </location>
</feature>
<gene>
    <name evidence="10" type="primary">grpE</name>
    <name evidence="14" type="ORF">HNQ61_001821</name>
</gene>
<dbReference type="PANTHER" id="PTHR21237:SF23">
    <property type="entry name" value="GRPE PROTEIN HOMOLOG, MITOCHONDRIAL"/>
    <property type="match status" value="1"/>
</dbReference>
<protein>
    <recommendedName>
        <fullName evidence="8 10">Protein GrpE</fullName>
    </recommendedName>
    <alternativeName>
        <fullName evidence="9 10">HSP-70 cofactor</fullName>
    </alternativeName>
</protein>
<dbReference type="Pfam" id="PF01025">
    <property type="entry name" value="GrpE"/>
    <property type="match status" value="1"/>
</dbReference>
<dbReference type="InterPro" id="IPR009012">
    <property type="entry name" value="GrpE_head"/>
</dbReference>
<evidence type="ECO:0000256" key="10">
    <source>
        <dbReference type="HAMAP-Rule" id="MF_01151"/>
    </source>
</evidence>
<comment type="similarity">
    <text evidence="2 10 12">Belongs to the GrpE family.</text>
</comment>
<dbReference type="PROSITE" id="PS01071">
    <property type="entry name" value="GRPE"/>
    <property type="match status" value="1"/>
</dbReference>
<dbReference type="InterPro" id="IPR013805">
    <property type="entry name" value="GrpE_CC"/>
</dbReference>
<dbReference type="PRINTS" id="PR00773">
    <property type="entry name" value="GRPEPROTEIN"/>
</dbReference>
<dbReference type="Gene3D" id="3.90.20.20">
    <property type="match status" value="1"/>
</dbReference>
<evidence type="ECO:0000256" key="4">
    <source>
        <dbReference type="ARBA" id="ARBA00022490"/>
    </source>
</evidence>
<dbReference type="RefSeq" id="WP_170035603.1">
    <property type="nucleotide sequence ID" value="NZ_JABDTL010000001.1"/>
</dbReference>
<evidence type="ECO:0000256" key="2">
    <source>
        <dbReference type="ARBA" id="ARBA00009054"/>
    </source>
</evidence>
<reference evidence="14 15" key="1">
    <citation type="submission" date="2020-08" db="EMBL/GenBank/DDBJ databases">
        <title>Genomic Encyclopedia of Type Strains, Phase IV (KMG-IV): sequencing the most valuable type-strain genomes for metagenomic binning, comparative biology and taxonomic classification.</title>
        <authorList>
            <person name="Goeker M."/>
        </authorList>
    </citation>
    <scope>NUCLEOTIDE SEQUENCE [LARGE SCALE GENOMIC DNA]</scope>
    <source>
        <strain evidence="14 15">DSM 29007</strain>
    </source>
</reference>
<evidence type="ECO:0000256" key="11">
    <source>
        <dbReference type="RuleBase" id="RU000639"/>
    </source>
</evidence>
<evidence type="ECO:0000256" key="13">
    <source>
        <dbReference type="SAM" id="MobiDB-lite"/>
    </source>
</evidence>
<dbReference type="PANTHER" id="PTHR21237">
    <property type="entry name" value="GRPE PROTEIN"/>
    <property type="match status" value="1"/>
</dbReference>
<accession>A0A841GRG7</accession>